<gene>
    <name evidence="1" type="ORF">WMY93_010047</name>
</gene>
<evidence type="ECO:0008006" key="3">
    <source>
        <dbReference type="Google" id="ProtNLM"/>
    </source>
</evidence>
<dbReference type="Proteomes" id="UP001460270">
    <property type="component" value="Unassembled WGS sequence"/>
</dbReference>
<evidence type="ECO:0000313" key="2">
    <source>
        <dbReference type="Proteomes" id="UP001460270"/>
    </source>
</evidence>
<reference evidence="2" key="1">
    <citation type="submission" date="2024-04" db="EMBL/GenBank/DDBJ databases">
        <title>Salinicola lusitanus LLJ914,a marine bacterium isolated from the Okinawa Trough.</title>
        <authorList>
            <person name="Li J."/>
        </authorList>
    </citation>
    <scope>NUCLEOTIDE SEQUENCE [LARGE SCALE GENOMIC DNA]</scope>
</reference>
<dbReference type="AlphaFoldDB" id="A0AAW0PCJ3"/>
<accession>A0AAW0PCJ3</accession>
<protein>
    <recommendedName>
        <fullName evidence="3">DDE Tnp4 domain-containing protein</fullName>
    </recommendedName>
</protein>
<evidence type="ECO:0000313" key="1">
    <source>
        <dbReference type="EMBL" id="KAK7918763.1"/>
    </source>
</evidence>
<proteinExistence type="predicted"/>
<name>A0AAW0PCJ3_9GOBI</name>
<comment type="caution">
    <text evidence="1">The sequence shown here is derived from an EMBL/GenBank/DDBJ whole genome shotgun (WGS) entry which is preliminary data.</text>
</comment>
<sequence>MELIQDFRLSRNAIYALQDLLRREQDHGWGYELQVLVYAYWLARGLSYRVAIQVLCMKSSSFYTSRRYPPTGYFILGDGGYPCLETPVCLITPYREPVNGRVQQSGDILEPDQDAAGNNVEALPLPELSDPNETPGNATRDRVALLL</sequence>
<keyword evidence="2" id="KW-1185">Reference proteome</keyword>
<dbReference type="EMBL" id="JBBPFD010000007">
    <property type="protein sequence ID" value="KAK7918763.1"/>
    <property type="molecule type" value="Genomic_DNA"/>
</dbReference>
<organism evidence="1 2">
    <name type="scientific">Mugilogobius chulae</name>
    <name type="common">yellowstripe goby</name>
    <dbReference type="NCBI Taxonomy" id="88201"/>
    <lineage>
        <taxon>Eukaryota</taxon>
        <taxon>Metazoa</taxon>
        <taxon>Chordata</taxon>
        <taxon>Craniata</taxon>
        <taxon>Vertebrata</taxon>
        <taxon>Euteleostomi</taxon>
        <taxon>Actinopterygii</taxon>
        <taxon>Neopterygii</taxon>
        <taxon>Teleostei</taxon>
        <taxon>Neoteleostei</taxon>
        <taxon>Acanthomorphata</taxon>
        <taxon>Gobiaria</taxon>
        <taxon>Gobiiformes</taxon>
        <taxon>Gobioidei</taxon>
        <taxon>Gobiidae</taxon>
        <taxon>Gobionellinae</taxon>
        <taxon>Mugilogobius</taxon>
    </lineage>
</organism>